<dbReference type="EMBL" id="JXXN02011219">
    <property type="protein sequence ID" value="THD18473.1"/>
    <property type="molecule type" value="Genomic_DNA"/>
</dbReference>
<comment type="caution">
    <text evidence="1">The sequence shown here is derived from an EMBL/GenBank/DDBJ whole genome shotgun (WGS) entry which is preliminary data.</text>
</comment>
<evidence type="ECO:0000313" key="1">
    <source>
        <dbReference type="EMBL" id="THD18473.1"/>
    </source>
</evidence>
<protein>
    <submittedName>
        <fullName evidence="1">Uncharacterized protein</fullName>
    </submittedName>
</protein>
<organism evidence="1 2">
    <name type="scientific">Fasciola hepatica</name>
    <name type="common">Liver fluke</name>
    <dbReference type="NCBI Taxonomy" id="6192"/>
    <lineage>
        <taxon>Eukaryota</taxon>
        <taxon>Metazoa</taxon>
        <taxon>Spiralia</taxon>
        <taxon>Lophotrochozoa</taxon>
        <taxon>Platyhelminthes</taxon>
        <taxon>Trematoda</taxon>
        <taxon>Digenea</taxon>
        <taxon>Plagiorchiida</taxon>
        <taxon>Echinostomata</taxon>
        <taxon>Echinostomatoidea</taxon>
        <taxon>Fasciolidae</taxon>
        <taxon>Fasciola</taxon>
    </lineage>
</organism>
<feature type="non-terminal residue" evidence="1">
    <location>
        <position position="1"/>
    </location>
</feature>
<name>A0A4E0QU89_FASHE</name>
<proteinExistence type="predicted"/>
<accession>A0A4E0QU89</accession>
<dbReference type="AlphaFoldDB" id="A0A4E0QU89"/>
<dbReference type="Proteomes" id="UP000230066">
    <property type="component" value="Unassembled WGS sequence"/>
</dbReference>
<sequence>SQIEFTIKATESGTSSDSLIDCVALSGYHVLENSRVRYQFTRKEDKKVIKRIKQESEKLQIEVLEDIPSTPLNEPVDAQVLVTVPRAKLLEKFTMTVTCGNCSLSDKAQCTSDISNTEYKEYITLSAYKKDRISQFDKCQQYQVHLQWDSIQLKVA</sequence>
<keyword evidence="2" id="KW-1185">Reference proteome</keyword>
<gene>
    <name evidence="1" type="ORF">D915_010935</name>
</gene>
<evidence type="ECO:0000313" key="2">
    <source>
        <dbReference type="Proteomes" id="UP000230066"/>
    </source>
</evidence>
<reference evidence="1" key="1">
    <citation type="submission" date="2019-03" db="EMBL/GenBank/DDBJ databases">
        <title>Improved annotation for the trematode Fasciola hepatica.</title>
        <authorList>
            <person name="Choi Y.-J."/>
            <person name="Martin J."/>
            <person name="Mitreva M."/>
        </authorList>
    </citation>
    <scope>NUCLEOTIDE SEQUENCE [LARGE SCALE GENOMIC DNA]</scope>
</reference>